<evidence type="ECO:0000256" key="12">
    <source>
        <dbReference type="ARBA" id="ARBA00025324"/>
    </source>
</evidence>
<evidence type="ECO:0000256" key="11">
    <source>
        <dbReference type="ARBA" id="ARBA00023667"/>
    </source>
</evidence>
<evidence type="ECO:0000256" key="5">
    <source>
        <dbReference type="ARBA" id="ARBA00022729"/>
    </source>
</evidence>
<evidence type="ECO:0000256" key="9">
    <source>
        <dbReference type="ARBA" id="ARBA00023588"/>
    </source>
</evidence>
<comment type="pathway">
    <text evidence="9">Carotenoid biosynthesis; staphyloxanthin biosynthesis; staphyloxanthin from farnesyl diphosphate: step 5/5.</text>
</comment>
<keyword evidence="2" id="KW-1003">Cell membrane</keyword>
<dbReference type="Pfam" id="PF18927">
    <property type="entry name" value="CrtO"/>
    <property type="match status" value="1"/>
</dbReference>
<dbReference type="EMBL" id="CP140154">
    <property type="protein sequence ID" value="WQG88870.1"/>
    <property type="molecule type" value="Genomic_DNA"/>
</dbReference>
<keyword evidence="8" id="KW-0012">Acyltransferase</keyword>
<evidence type="ECO:0000313" key="15">
    <source>
        <dbReference type="EMBL" id="WQG88870.1"/>
    </source>
</evidence>
<comment type="function">
    <text evidence="12">Catalyzes the acylation of glycosyl-4,4'-diaponeurosporenoate, i.e. the esterification of glucose at the C6'' position with the carboxyl group of the C(15) fatty acid 12-methyltetradecanoic acid, to yield staphyloxanthin. This is the last step in the biosynthesis of this orange pigment, present in most staphylococci strains.</text>
</comment>
<keyword evidence="7 13" id="KW-0472">Membrane</keyword>
<evidence type="ECO:0000256" key="1">
    <source>
        <dbReference type="ARBA" id="ARBA00004162"/>
    </source>
</evidence>
<keyword evidence="17" id="KW-1185">Reference proteome</keyword>
<dbReference type="GO" id="GO:0005886">
    <property type="term" value="C:plasma membrane"/>
    <property type="evidence" value="ECO:0007669"/>
    <property type="project" value="UniProtKB-SubCell"/>
</dbReference>
<sequence>MAGNPFIQAKQAADQYNLLISLFWTILCLGPAGWYFYLYMPPAWLWIMVPVALLPFLVPAPWLEHYARRSFYERIGVRGLLTYVQHGKWVNARVRKRYPGYRIVYNRETIRQKIRETYLFERFHYGLLLVLLIMAVHAGIGLWGILLMVCNIGYNVYPIFMQQYVRLRLKEAVS</sequence>
<evidence type="ECO:0000256" key="2">
    <source>
        <dbReference type="ARBA" id="ARBA00022475"/>
    </source>
</evidence>
<evidence type="ECO:0000256" key="8">
    <source>
        <dbReference type="ARBA" id="ARBA00023315"/>
    </source>
</evidence>
<proteinExistence type="inferred from homology"/>
<feature type="transmembrane region" description="Helical" evidence="13">
    <location>
        <begin position="16"/>
        <end position="37"/>
    </location>
</feature>
<dbReference type="Proteomes" id="UP001326715">
    <property type="component" value="Chromosome"/>
</dbReference>
<protein>
    <recommendedName>
        <fullName evidence="11">Glycosyl-4,4'-diaponeurosporenoate acyltransferase</fullName>
    </recommendedName>
</protein>
<reference evidence="14 16" key="1">
    <citation type="submission" date="2016-11" db="EMBL/GenBank/DDBJ databases">
        <authorList>
            <person name="Jaros S."/>
            <person name="Januszkiewicz K."/>
            <person name="Wedrychowicz H."/>
        </authorList>
    </citation>
    <scope>NUCLEOTIDE SEQUENCE [LARGE SCALE GENOMIC DNA]</scope>
    <source>
        <strain evidence="14 16">DSM 784</strain>
    </source>
</reference>
<comment type="similarity">
    <text evidence="10">Belongs to the acyltransferase CrtO family.</text>
</comment>
<evidence type="ECO:0000313" key="14">
    <source>
        <dbReference type="EMBL" id="SFW68776.1"/>
    </source>
</evidence>
<keyword evidence="6 13" id="KW-1133">Transmembrane helix</keyword>
<dbReference type="RefSeq" id="WP_072362529.1">
    <property type="nucleotide sequence ID" value="NZ_CP139972.1"/>
</dbReference>
<keyword evidence="3" id="KW-0808">Transferase</keyword>
<keyword evidence="5" id="KW-0732">Signal</keyword>
<feature type="transmembrane region" description="Helical" evidence="13">
    <location>
        <begin position="43"/>
        <end position="63"/>
    </location>
</feature>
<dbReference type="AlphaFoldDB" id="A0A1K1R9L8"/>
<evidence type="ECO:0000256" key="7">
    <source>
        <dbReference type="ARBA" id="ARBA00023136"/>
    </source>
</evidence>
<dbReference type="OrthoDB" id="883215at2"/>
<dbReference type="UniPathway" id="UPA00029">
    <property type="reaction ID" value="UER00560"/>
</dbReference>
<evidence type="ECO:0000256" key="6">
    <source>
        <dbReference type="ARBA" id="ARBA00022989"/>
    </source>
</evidence>
<dbReference type="Proteomes" id="UP000183788">
    <property type="component" value="Unassembled WGS sequence"/>
</dbReference>
<evidence type="ECO:0000313" key="17">
    <source>
        <dbReference type="Proteomes" id="UP001326715"/>
    </source>
</evidence>
<dbReference type="GO" id="GO:0016746">
    <property type="term" value="F:acyltransferase activity"/>
    <property type="evidence" value="ECO:0007669"/>
    <property type="project" value="UniProtKB-KW"/>
</dbReference>
<accession>A0A1K1R9L8</accession>
<gene>
    <name evidence="14" type="ORF">SAMN05661012_03510</name>
    <name evidence="15" type="ORF">SR876_28480</name>
</gene>
<evidence type="ECO:0000256" key="13">
    <source>
        <dbReference type="SAM" id="Phobius"/>
    </source>
</evidence>
<evidence type="ECO:0000313" key="16">
    <source>
        <dbReference type="Proteomes" id="UP000183788"/>
    </source>
</evidence>
<evidence type="ECO:0000256" key="10">
    <source>
        <dbReference type="ARBA" id="ARBA00023603"/>
    </source>
</evidence>
<dbReference type="STRING" id="1004.SAMN05661012_03510"/>
<comment type="subcellular location">
    <subcellularLocation>
        <location evidence="1">Cell membrane</location>
        <topology evidence="1">Single-pass membrane protein</topology>
    </subcellularLocation>
</comment>
<keyword evidence="4 13" id="KW-0812">Transmembrane</keyword>
<organism evidence="14 16">
    <name type="scientific">Chitinophaga sancti</name>
    <dbReference type="NCBI Taxonomy" id="1004"/>
    <lineage>
        <taxon>Bacteria</taxon>
        <taxon>Pseudomonadati</taxon>
        <taxon>Bacteroidota</taxon>
        <taxon>Chitinophagia</taxon>
        <taxon>Chitinophagales</taxon>
        <taxon>Chitinophagaceae</taxon>
        <taxon>Chitinophaga</taxon>
    </lineage>
</organism>
<evidence type="ECO:0000256" key="3">
    <source>
        <dbReference type="ARBA" id="ARBA00022679"/>
    </source>
</evidence>
<reference evidence="15 17" key="2">
    <citation type="submission" date="2023-11" db="EMBL/GenBank/DDBJ databases">
        <title>MicrobeMod: A computational toolkit for identifying prokaryotic methylation and restriction-modification with nanopore sequencing.</title>
        <authorList>
            <person name="Crits-Christoph A."/>
            <person name="Kang S.C."/>
            <person name="Lee H."/>
            <person name="Ostrov N."/>
        </authorList>
    </citation>
    <scope>NUCLEOTIDE SEQUENCE [LARGE SCALE GENOMIC DNA]</scope>
    <source>
        <strain evidence="15 17">ATCC 23090</strain>
    </source>
</reference>
<evidence type="ECO:0000256" key="4">
    <source>
        <dbReference type="ARBA" id="ARBA00022692"/>
    </source>
</evidence>
<dbReference type="InterPro" id="IPR044021">
    <property type="entry name" value="CrtO"/>
</dbReference>
<name>A0A1K1R9L8_9BACT</name>
<feature type="transmembrane region" description="Helical" evidence="13">
    <location>
        <begin position="125"/>
        <end position="154"/>
    </location>
</feature>
<dbReference type="EMBL" id="FPIZ01000011">
    <property type="protein sequence ID" value="SFW68776.1"/>
    <property type="molecule type" value="Genomic_DNA"/>
</dbReference>